<dbReference type="FunFam" id="1.25.40.10:FF:000333">
    <property type="entry name" value="Pentatricopeptide repeat-containing protein"/>
    <property type="match status" value="1"/>
</dbReference>
<gene>
    <name evidence="4" type="ORF">L484_023854</name>
</gene>
<feature type="repeat" description="PPR" evidence="3">
    <location>
        <begin position="305"/>
        <end position="339"/>
    </location>
</feature>
<dbReference type="Pfam" id="PF20431">
    <property type="entry name" value="E_motif"/>
    <property type="match status" value="1"/>
</dbReference>
<keyword evidence="5" id="KW-1185">Reference proteome</keyword>
<dbReference type="PANTHER" id="PTHR47926:SF437">
    <property type="entry name" value="PENTACOTRIPEPTIDE-REPEAT REGION OF PRORP DOMAIN-CONTAINING PROTEIN"/>
    <property type="match status" value="1"/>
</dbReference>
<dbReference type="eggNOG" id="KOG4197">
    <property type="taxonomic scope" value="Eukaryota"/>
</dbReference>
<dbReference type="InterPro" id="IPR002885">
    <property type="entry name" value="PPR_rpt"/>
</dbReference>
<evidence type="ECO:0000256" key="2">
    <source>
        <dbReference type="ARBA" id="ARBA00022737"/>
    </source>
</evidence>
<keyword evidence="2" id="KW-0677">Repeat</keyword>
<dbReference type="InterPro" id="IPR046960">
    <property type="entry name" value="PPR_At4g14850-like_plant"/>
</dbReference>
<feature type="repeat" description="PPR" evidence="3">
    <location>
        <begin position="204"/>
        <end position="238"/>
    </location>
</feature>
<organism evidence="4 5">
    <name type="scientific">Morus notabilis</name>
    <dbReference type="NCBI Taxonomy" id="981085"/>
    <lineage>
        <taxon>Eukaryota</taxon>
        <taxon>Viridiplantae</taxon>
        <taxon>Streptophyta</taxon>
        <taxon>Embryophyta</taxon>
        <taxon>Tracheophyta</taxon>
        <taxon>Spermatophyta</taxon>
        <taxon>Magnoliopsida</taxon>
        <taxon>eudicotyledons</taxon>
        <taxon>Gunneridae</taxon>
        <taxon>Pentapetalae</taxon>
        <taxon>rosids</taxon>
        <taxon>fabids</taxon>
        <taxon>Rosales</taxon>
        <taxon>Moraceae</taxon>
        <taxon>Moreae</taxon>
        <taxon>Morus</taxon>
    </lineage>
</organism>
<reference evidence="5" key="1">
    <citation type="submission" date="2013-01" db="EMBL/GenBank/DDBJ databases">
        <title>Draft Genome Sequence of a Mulberry Tree, Morus notabilis C.K. Schneid.</title>
        <authorList>
            <person name="He N."/>
            <person name="Zhao S."/>
        </authorList>
    </citation>
    <scope>NUCLEOTIDE SEQUENCE</scope>
</reference>
<evidence type="ECO:0000313" key="4">
    <source>
        <dbReference type="EMBL" id="EXB70668.1"/>
    </source>
</evidence>
<dbReference type="PANTHER" id="PTHR47926">
    <property type="entry name" value="PENTATRICOPEPTIDE REPEAT-CONTAINING PROTEIN"/>
    <property type="match status" value="1"/>
</dbReference>
<dbReference type="Gene3D" id="1.25.40.10">
    <property type="entry name" value="Tetratricopeptide repeat domain"/>
    <property type="match status" value="4"/>
</dbReference>
<dbReference type="Pfam" id="PF01535">
    <property type="entry name" value="PPR"/>
    <property type="match status" value="3"/>
</dbReference>
<dbReference type="GO" id="GO:0009451">
    <property type="term" value="P:RNA modification"/>
    <property type="evidence" value="ECO:0007669"/>
    <property type="project" value="InterPro"/>
</dbReference>
<dbReference type="InterPro" id="IPR046849">
    <property type="entry name" value="E2_motif"/>
</dbReference>
<dbReference type="OrthoDB" id="185373at2759"/>
<comment type="similarity">
    <text evidence="1">Belongs to the PPR family. PCMP-H subfamily.</text>
</comment>
<protein>
    <recommendedName>
        <fullName evidence="6">Pentatricopeptide repeat-containing protein</fullName>
    </recommendedName>
</protein>
<dbReference type="EMBL" id="KE344611">
    <property type="protein sequence ID" value="EXB70668.1"/>
    <property type="molecule type" value="Genomic_DNA"/>
</dbReference>
<feature type="repeat" description="PPR" evidence="3">
    <location>
        <begin position="102"/>
        <end position="136"/>
    </location>
</feature>
<sequence>MQFTLSSTYPLECLRLKIRHCKTTLSLMLTSYTNYRPTSTLINHLNSIQSPKSQNLQNLPQIHAFVLKTKTFPLFSPKSISSSEKFSYFCYILRHLENPDLSVDLCNAILRSLSSNGNSLQALSLFREMLVNGFVPDNYTVPFVLKACARSQAMREGVQIQSYAVKTGLLMSNVYVKNTLMRLYAVCGLVSSVRRVFDESSQRDLVSWTTLIQCYVKMAFPKEGVAAFFEMCDAKLKADEMTVVVVLSACSKLGDLGLGRRIHDYVRDNRVTSDVFVGNALVDMYLKCGDAGSARKIFNDMPVRNVVSWNSLISGLAHQGEFKGALDVFRKMQSVGVKPDDVTLVCVLNSCANLGLLELGKWVHVYIDRNQIEADRIIGNALVDMYAKCGSIDRACRVFEGMKRRDVYSYTAVIVGLAMHGDVLRALDIFSEMPRVGIKPDEVTFIGVLTACSHAGLVAEGKKYFNDMSCVHNLRPQTEHYGCMVDLLGRAGLIEEAEELISSMPMEPDAYIWGALLGACRIHGEVELGEDVMEKLLEVEPEKDGAYVLMSNIYSSANKWRDAVKLRKEMKEKKMKKTPGCSTIELDGVVYEFRKGDKSHPRSNEMYERLEEITRHLRNHEHLAHSTL</sequence>
<evidence type="ECO:0008006" key="6">
    <source>
        <dbReference type="Google" id="ProtNLM"/>
    </source>
</evidence>
<dbReference type="KEGG" id="mnt:21406607"/>
<dbReference type="PROSITE" id="PS51375">
    <property type="entry name" value="PPR"/>
    <property type="match status" value="5"/>
</dbReference>
<feature type="repeat" description="PPR" evidence="3">
    <location>
        <begin position="406"/>
        <end position="440"/>
    </location>
</feature>
<dbReference type="GO" id="GO:0003723">
    <property type="term" value="F:RNA binding"/>
    <property type="evidence" value="ECO:0007669"/>
    <property type="project" value="InterPro"/>
</dbReference>
<dbReference type="Proteomes" id="UP000030645">
    <property type="component" value="Unassembled WGS sequence"/>
</dbReference>
<dbReference type="AlphaFoldDB" id="W9R5C0"/>
<feature type="repeat" description="PPR" evidence="3">
    <location>
        <begin position="375"/>
        <end position="405"/>
    </location>
</feature>
<evidence type="ECO:0000313" key="5">
    <source>
        <dbReference type="Proteomes" id="UP000030645"/>
    </source>
</evidence>
<dbReference type="InterPro" id="IPR046848">
    <property type="entry name" value="E_motif"/>
</dbReference>
<dbReference type="Pfam" id="PF13041">
    <property type="entry name" value="PPR_2"/>
    <property type="match status" value="3"/>
</dbReference>
<proteinExistence type="inferred from homology"/>
<accession>W9R5C0</accession>
<dbReference type="FunFam" id="1.25.40.10:FF:000427">
    <property type="entry name" value="Pentatricopeptide repeat-containing protein chloroplastic"/>
    <property type="match status" value="1"/>
</dbReference>
<name>W9R5C0_9ROSA</name>
<dbReference type="FunFam" id="1.25.40.10:FF:000184">
    <property type="entry name" value="Pentatricopeptide repeat-containing protein, chloroplastic"/>
    <property type="match status" value="1"/>
</dbReference>
<dbReference type="Pfam" id="PF20430">
    <property type="entry name" value="Eplus_motif"/>
    <property type="match status" value="1"/>
</dbReference>
<evidence type="ECO:0000256" key="1">
    <source>
        <dbReference type="ARBA" id="ARBA00006643"/>
    </source>
</evidence>
<dbReference type="NCBIfam" id="TIGR00756">
    <property type="entry name" value="PPR"/>
    <property type="match status" value="5"/>
</dbReference>
<evidence type="ECO:0000256" key="3">
    <source>
        <dbReference type="PROSITE-ProRule" id="PRU00708"/>
    </source>
</evidence>
<dbReference type="InterPro" id="IPR011990">
    <property type="entry name" value="TPR-like_helical_dom_sf"/>
</dbReference>